<dbReference type="EMBL" id="WJIE01000019">
    <property type="protein sequence ID" value="MRG97631.1"/>
    <property type="molecule type" value="Genomic_DNA"/>
</dbReference>
<keyword evidence="2" id="KW-1185">Reference proteome</keyword>
<organism evidence="1 2">
    <name type="scientific">Polyangium spumosum</name>
    <dbReference type="NCBI Taxonomy" id="889282"/>
    <lineage>
        <taxon>Bacteria</taxon>
        <taxon>Pseudomonadati</taxon>
        <taxon>Myxococcota</taxon>
        <taxon>Polyangia</taxon>
        <taxon>Polyangiales</taxon>
        <taxon>Polyangiaceae</taxon>
        <taxon>Polyangium</taxon>
    </lineage>
</organism>
<dbReference type="RefSeq" id="WP_153824408.1">
    <property type="nucleotide sequence ID" value="NZ_WJIE01000019.1"/>
</dbReference>
<gene>
    <name evidence="1" type="ORF">GF068_37760</name>
</gene>
<evidence type="ECO:0008006" key="3">
    <source>
        <dbReference type="Google" id="ProtNLM"/>
    </source>
</evidence>
<dbReference type="AlphaFoldDB" id="A0A6N7Q9R7"/>
<dbReference type="Proteomes" id="UP000440224">
    <property type="component" value="Unassembled WGS sequence"/>
</dbReference>
<sequence length="186" mass="20828">MKRTIDVERIRFSFGESWTVVEKWDDSPPYRKGIHGLDGTKAVDIVGVRGGDLYLIEVKDFRGHAIETKKRQPKELPLAIGCKVRDTVAGLVGANRQGRESWVETCAQLLLNAKRRVHVIAWIEDPDLRAPEPLGKRLMWQNTRAKELRQRLAWLTPRVHVASRLEPAVLADVDAENLPGVGGGPG</sequence>
<accession>A0A6N7Q9R7</accession>
<comment type="caution">
    <text evidence="1">The sequence shown here is derived from an EMBL/GenBank/DDBJ whole genome shotgun (WGS) entry which is preliminary data.</text>
</comment>
<dbReference type="OrthoDB" id="5522316at2"/>
<reference evidence="1 2" key="1">
    <citation type="submission" date="2019-10" db="EMBL/GenBank/DDBJ databases">
        <title>A soil myxobacterium in the family Polyangiaceae.</title>
        <authorList>
            <person name="Li Y."/>
            <person name="Wang J."/>
        </authorList>
    </citation>
    <scope>NUCLEOTIDE SEQUENCE [LARGE SCALE GENOMIC DNA]</scope>
    <source>
        <strain evidence="1 2">DSM 14734</strain>
    </source>
</reference>
<name>A0A6N7Q9R7_9BACT</name>
<proteinExistence type="predicted"/>
<evidence type="ECO:0000313" key="2">
    <source>
        <dbReference type="Proteomes" id="UP000440224"/>
    </source>
</evidence>
<protein>
    <recommendedName>
        <fullName evidence="3">NERD domain-containing protein</fullName>
    </recommendedName>
</protein>
<evidence type="ECO:0000313" key="1">
    <source>
        <dbReference type="EMBL" id="MRG97631.1"/>
    </source>
</evidence>